<organism evidence="2 3">
    <name type="scientific">Lithospermum erythrorhizon</name>
    <name type="common">Purple gromwell</name>
    <name type="synonym">Lithospermum officinale var. erythrorhizon</name>
    <dbReference type="NCBI Taxonomy" id="34254"/>
    <lineage>
        <taxon>Eukaryota</taxon>
        <taxon>Viridiplantae</taxon>
        <taxon>Streptophyta</taxon>
        <taxon>Embryophyta</taxon>
        <taxon>Tracheophyta</taxon>
        <taxon>Spermatophyta</taxon>
        <taxon>Magnoliopsida</taxon>
        <taxon>eudicotyledons</taxon>
        <taxon>Gunneridae</taxon>
        <taxon>Pentapetalae</taxon>
        <taxon>asterids</taxon>
        <taxon>lamiids</taxon>
        <taxon>Boraginales</taxon>
        <taxon>Boraginaceae</taxon>
        <taxon>Boraginoideae</taxon>
        <taxon>Lithospermeae</taxon>
        <taxon>Lithospermum</taxon>
    </lineage>
</organism>
<comment type="caution">
    <text evidence="2">The sequence shown here is derived from an EMBL/GenBank/DDBJ whole genome shotgun (WGS) entry which is preliminary data.</text>
</comment>
<dbReference type="Pfam" id="PF00078">
    <property type="entry name" value="RVT_1"/>
    <property type="match status" value="1"/>
</dbReference>
<accession>A0AAV3QEV1</accession>
<evidence type="ECO:0000313" key="2">
    <source>
        <dbReference type="EMBL" id="GAA0162625.1"/>
    </source>
</evidence>
<dbReference type="Proteomes" id="UP001454036">
    <property type="component" value="Unassembled WGS sequence"/>
</dbReference>
<gene>
    <name evidence="2" type="ORF">LIER_39449</name>
</gene>
<evidence type="ECO:0000259" key="1">
    <source>
        <dbReference type="Pfam" id="PF00078"/>
    </source>
</evidence>
<dbReference type="AlphaFoldDB" id="A0AAV3QEV1"/>
<reference evidence="2 3" key="1">
    <citation type="submission" date="2024-01" db="EMBL/GenBank/DDBJ databases">
        <title>The complete chloroplast genome sequence of Lithospermum erythrorhizon: insights into the phylogenetic relationship among Boraginaceae species and the maternal lineages of purple gromwells.</title>
        <authorList>
            <person name="Okada T."/>
            <person name="Watanabe K."/>
        </authorList>
    </citation>
    <scope>NUCLEOTIDE SEQUENCE [LARGE SCALE GENOMIC DNA]</scope>
</reference>
<feature type="domain" description="Reverse transcriptase" evidence="1">
    <location>
        <begin position="3"/>
        <end position="134"/>
    </location>
</feature>
<dbReference type="PANTHER" id="PTHR24559">
    <property type="entry name" value="TRANSPOSON TY3-I GAG-POL POLYPROTEIN"/>
    <property type="match status" value="1"/>
</dbReference>
<name>A0AAV3QEV1_LITER</name>
<dbReference type="PANTHER" id="PTHR24559:SF444">
    <property type="entry name" value="REVERSE TRANSCRIPTASE DOMAIN-CONTAINING PROTEIN"/>
    <property type="match status" value="1"/>
</dbReference>
<dbReference type="InterPro" id="IPR043128">
    <property type="entry name" value="Rev_trsase/Diguanyl_cyclase"/>
</dbReference>
<dbReference type="EMBL" id="BAABME010021181">
    <property type="protein sequence ID" value="GAA0162625.1"/>
    <property type="molecule type" value="Genomic_DNA"/>
</dbReference>
<keyword evidence="3" id="KW-1185">Reference proteome</keyword>
<dbReference type="SUPFAM" id="SSF56672">
    <property type="entry name" value="DNA/RNA polymerases"/>
    <property type="match status" value="1"/>
</dbReference>
<proteinExistence type="predicted"/>
<dbReference type="InterPro" id="IPR043502">
    <property type="entry name" value="DNA/RNA_pol_sf"/>
</dbReference>
<dbReference type="InterPro" id="IPR053134">
    <property type="entry name" value="RNA-dir_DNA_polymerase"/>
</dbReference>
<protein>
    <recommendedName>
        <fullName evidence="1">Reverse transcriptase domain-containing protein</fullName>
    </recommendedName>
</protein>
<dbReference type="InterPro" id="IPR000477">
    <property type="entry name" value="RT_dom"/>
</dbReference>
<dbReference type="Gene3D" id="3.30.70.270">
    <property type="match status" value="2"/>
</dbReference>
<dbReference type="CDD" id="cd01647">
    <property type="entry name" value="RT_LTR"/>
    <property type="match status" value="1"/>
</dbReference>
<evidence type="ECO:0000313" key="3">
    <source>
        <dbReference type="Proteomes" id="UP001454036"/>
    </source>
</evidence>
<sequence length="134" mass="15898">MCTDFTNLNKACPKDYFPLPCLGRLVDRSARYEVFDFLEASRGYHQILLEQEDQEKTIFIKYGLYCWTMMPFGLKNAGATYQRMVNSIFSDQIGRNMEIYVDDMLVKSERQEEHLGNREETLMKLKERHLRINP</sequence>